<evidence type="ECO:0000256" key="1">
    <source>
        <dbReference type="ARBA" id="ARBA00004229"/>
    </source>
</evidence>
<evidence type="ECO:0000256" key="4">
    <source>
        <dbReference type="ARBA" id="ARBA00022443"/>
    </source>
</evidence>
<keyword evidence="9" id="KW-0106">Calcium</keyword>
<dbReference type="AlphaFoldDB" id="A0A7S0EPG2"/>
<dbReference type="InterPro" id="IPR045063">
    <property type="entry name" value="Dynamin_N"/>
</dbReference>
<evidence type="ECO:0000256" key="12">
    <source>
        <dbReference type="SAM" id="MobiDB-lite"/>
    </source>
</evidence>
<keyword evidence="5" id="KW-1003">Cell membrane</keyword>
<evidence type="ECO:0008006" key="16">
    <source>
        <dbReference type="Google" id="ProtNLM"/>
    </source>
</evidence>
<dbReference type="PRINTS" id="PR00452">
    <property type="entry name" value="SH3DOMAIN"/>
</dbReference>
<dbReference type="GO" id="GO:0009507">
    <property type="term" value="C:chloroplast"/>
    <property type="evidence" value="ECO:0007669"/>
    <property type="project" value="UniProtKB-SubCell"/>
</dbReference>
<sequence>MEPNGRRAAGAGRAHMQENVEHLYASLRSIYKRSFLPLEDHYSFSDFFSASMSDTDIEAKPFVLLVGQYSVGKTTFINHLLGNPSNGYPGSNVGPEPTTDRFMAIMHGKENRVIPGNAVAVSPGKPFRGLQTFGNSFLQKFQCAETNAEILESMTLIDTPGVLSGEKQRIGRNYDMAEVCRWFADRSDLILILFDAHKLDISDELKIVIESLSGNDDKIRIVLNKADQVNPQQLMRVYGALMWSLGKVFRTPEVTRVYISTFWDKPFAEAGRDSAALFEREKADLFRDLRDIPKNAAIRRVNELVKRARTAKVHALVCACLRKMMPAMFGKEKRQKELLRNLEVIFQAVAQEHGISPGDFPKADVYRERLVRWTGTGRTLANLPKLNRELIKKLDDCLAYEVPSLLRPLAVDQDHLKFLEKSHTYASSPAFQQPAAGGGDDDEATIIAMVKAAIGDQDVEHAATSLGSHGGYPSAPVAQPSNSAAPMQEAAPPRSAPPAPPIRNPPPLPQKSNRVRVLHAYKASSDGELTINKGDEIVVLEEDQTGWWKGLLHGQEGWFPYNYVEKI</sequence>
<accession>A0A7S0EPG2</accession>
<dbReference type="GO" id="GO:0005886">
    <property type="term" value="C:plasma membrane"/>
    <property type="evidence" value="ECO:0007669"/>
    <property type="project" value="UniProtKB-SubCell"/>
</dbReference>
<dbReference type="Gene3D" id="2.30.30.40">
    <property type="entry name" value="SH3 Domains"/>
    <property type="match status" value="1"/>
</dbReference>
<gene>
    <name evidence="15" type="ORF">HPHI1048_LOCUS13923</name>
</gene>
<dbReference type="PANTHER" id="PTHR11216">
    <property type="entry name" value="EH DOMAIN"/>
    <property type="match status" value="1"/>
</dbReference>
<dbReference type="Pfam" id="PF00018">
    <property type="entry name" value="SH3_1"/>
    <property type="match status" value="1"/>
</dbReference>
<keyword evidence="8" id="KW-0967">Endosome</keyword>
<evidence type="ECO:0000256" key="6">
    <source>
        <dbReference type="ARBA" id="ARBA00022723"/>
    </source>
</evidence>
<evidence type="ECO:0000256" key="7">
    <source>
        <dbReference type="ARBA" id="ARBA00022741"/>
    </source>
</evidence>
<keyword evidence="7" id="KW-0547">Nucleotide-binding</keyword>
<dbReference type="Gene3D" id="3.40.50.300">
    <property type="entry name" value="P-loop containing nucleotide triphosphate hydrolases"/>
    <property type="match status" value="1"/>
</dbReference>
<keyword evidence="4 11" id="KW-0728">SH3 domain</keyword>
<keyword evidence="10" id="KW-0472">Membrane</keyword>
<dbReference type="InterPro" id="IPR031692">
    <property type="entry name" value="EHD_N"/>
</dbReference>
<dbReference type="PANTHER" id="PTHR11216:SF31">
    <property type="entry name" value="AT21416P"/>
    <property type="match status" value="1"/>
</dbReference>
<dbReference type="Pfam" id="PF18150">
    <property type="entry name" value="DUF5600"/>
    <property type="match status" value="1"/>
</dbReference>
<evidence type="ECO:0000256" key="3">
    <source>
        <dbReference type="ARBA" id="ARBA00004481"/>
    </source>
</evidence>
<dbReference type="InterPro" id="IPR036028">
    <property type="entry name" value="SH3-like_dom_sf"/>
</dbReference>
<dbReference type="Pfam" id="PF00350">
    <property type="entry name" value="Dynamin_N"/>
    <property type="match status" value="1"/>
</dbReference>
<dbReference type="InterPro" id="IPR027417">
    <property type="entry name" value="P-loop_NTPase"/>
</dbReference>
<dbReference type="InterPro" id="IPR030381">
    <property type="entry name" value="G_DYNAMIN_dom"/>
</dbReference>
<comment type="subcellular location">
    <subcellularLocation>
        <location evidence="2">Cell membrane</location>
        <topology evidence="2">Peripheral membrane protein</topology>
        <orientation evidence="2">Cytoplasmic side</orientation>
    </subcellularLocation>
    <subcellularLocation>
        <location evidence="3">Endosome membrane</location>
        <topology evidence="3">Peripheral membrane protein</topology>
    </subcellularLocation>
    <subcellularLocation>
        <location evidence="1">Plastid</location>
        <location evidence="1">Chloroplast</location>
    </subcellularLocation>
</comment>
<evidence type="ECO:0000256" key="9">
    <source>
        <dbReference type="ARBA" id="ARBA00022837"/>
    </source>
</evidence>
<evidence type="ECO:0000259" key="13">
    <source>
        <dbReference type="PROSITE" id="PS50002"/>
    </source>
</evidence>
<dbReference type="FunFam" id="3.40.50.300:FF:000147">
    <property type="entry name" value="EH domain-containing protein 1"/>
    <property type="match status" value="1"/>
</dbReference>
<dbReference type="GO" id="GO:0046872">
    <property type="term" value="F:metal ion binding"/>
    <property type="evidence" value="ECO:0007669"/>
    <property type="project" value="UniProtKB-KW"/>
</dbReference>
<dbReference type="GO" id="GO:0005525">
    <property type="term" value="F:GTP binding"/>
    <property type="evidence" value="ECO:0007669"/>
    <property type="project" value="InterPro"/>
</dbReference>
<dbReference type="EMBL" id="HBEO01020570">
    <property type="protein sequence ID" value="CAD8490474.1"/>
    <property type="molecule type" value="Transcribed_RNA"/>
</dbReference>
<keyword evidence="6" id="KW-0479">Metal-binding</keyword>
<proteinExistence type="predicted"/>
<dbReference type="SMART" id="SM00326">
    <property type="entry name" value="SH3"/>
    <property type="match status" value="1"/>
</dbReference>
<evidence type="ECO:0000256" key="5">
    <source>
        <dbReference type="ARBA" id="ARBA00022475"/>
    </source>
</evidence>
<dbReference type="Gene3D" id="1.10.268.20">
    <property type="match status" value="1"/>
</dbReference>
<evidence type="ECO:0000313" key="15">
    <source>
        <dbReference type="EMBL" id="CAD8490474.1"/>
    </source>
</evidence>
<evidence type="ECO:0000259" key="14">
    <source>
        <dbReference type="PROSITE" id="PS51718"/>
    </source>
</evidence>
<dbReference type="InterPro" id="IPR001452">
    <property type="entry name" value="SH3_domain"/>
</dbReference>
<organism evidence="15">
    <name type="scientific">Hanusia phi</name>
    <dbReference type="NCBI Taxonomy" id="3032"/>
    <lineage>
        <taxon>Eukaryota</taxon>
        <taxon>Cryptophyceae</taxon>
        <taxon>Pyrenomonadales</taxon>
        <taxon>Geminigeraceae</taxon>
        <taxon>Hanusia</taxon>
    </lineage>
</organism>
<dbReference type="PROSITE" id="PS50002">
    <property type="entry name" value="SH3"/>
    <property type="match status" value="1"/>
</dbReference>
<dbReference type="SUPFAM" id="SSF52540">
    <property type="entry name" value="P-loop containing nucleoside triphosphate hydrolases"/>
    <property type="match status" value="1"/>
</dbReference>
<dbReference type="GO" id="GO:0006897">
    <property type="term" value="P:endocytosis"/>
    <property type="evidence" value="ECO:0007669"/>
    <property type="project" value="TreeGrafter"/>
</dbReference>
<evidence type="ECO:0000256" key="11">
    <source>
        <dbReference type="PROSITE-ProRule" id="PRU00192"/>
    </source>
</evidence>
<feature type="compositionally biased region" description="Pro residues" evidence="12">
    <location>
        <begin position="494"/>
        <end position="509"/>
    </location>
</feature>
<dbReference type="PROSITE" id="PS51718">
    <property type="entry name" value="G_DYNAMIN_2"/>
    <property type="match status" value="1"/>
</dbReference>
<evidence type="ECO:0000256" key="2">
    <source>
        <dbReference type="ARBA" id="ARBA00004413"/>
    </source>
</evidence>
<protein>
    <recommendedName>
        <fullName evidence="16">Dynamin-type G domain-containing protein</fullName>
    </recommendedName>
</protein>
<dbReference type="SUPFAM" id="SSF50044">
    <property type="entry name" value="SH3-domain"/>
    <property type="match status" value="1"/>
</dbReference>
<dbReference type="FunFam" id="2.30.30.40:FF:000072">
    <property type="entry name" value="Unconventional Myosin IB"/>
    <property type="match status" value="1"/>
</dbReference>
<reference evidence="15" key="1">
    <citation type="submission" date="2021-01" db="EMBL/GenBank/DDBJ databases">
        <authorList>
            <person name="Corre E."/>
            <person name="Pelletier E."/>
            <person name="Niang G."/>
            <person name="Scheremetjew M."/>
            <person name="Finn R."/>
            <person name="Kale V."/>
            <person name="Holt S."/>
            <person name="Cochrane G."/>
            <person name="Meng A."/>
            <person name="Brown T."/>
            <person name="Cohen L."/>
        </authorList>
    </citation>
    <scope>NUCLEOTIDE SEQUENCE</scope>
    <source>
        <strain evidence="15">CCMP325</strain>
    </source>
</reference>
<evidence type="ECO:0000256" key="8">
    <source>
        <dbReference type="ARBA" id="ARBA00022753"/>
    </source>
</evidence>
<name>A0A7S0EPG2_9CRYP</name>
<evidence type="ECO:0000256" key="10">
    <source>
        <dbReference type="ARBA" id="ARBA00023136"/>
    </source>
</evidence>
<dbReference type="CDD" id="cd09913">
    <property type="entry name" value="EHD"/>
    <property type="match status" value="1"/>
</dbReference>
<dbReference type="GO" id="GO:0010008">
    <property type="term" value="C:endosome membrane"/>
    <property type="evidence" value="ECO:0007669"/>
    <property type="project" value="UniProtKB-SubCell"/>
</dbReference>
<dbReference type="GO" id="GO:0016197">
    <property type="term" value="P:endosomal transport"/>
    <property type="evidence" value="ECO:0007669"/>
    <property type="project" value="TreeGrafter"/>
</dbReference>
<dbReference type="Pfam" id="PF16880">
    <property type="entry name" value="EHD_N"/>
    <property type="match status" value="1"/>
</dbReference>
<feature type="domain" description="SH3" evidence="13">
    <location>
        <begin position="510"/>
        <end position="567"/>
    </location>
</feature>
<feature type="domain" description="Dynamin-type G" evidence="14">
    <location>
        <begin position="57"/>
        <end position="294"/>
    </location>
</feature>
<feature type="region of interest" description="Disordered" evidence="12">
    <location>
        <begin position="463"/>
        <end position="513"/>
    </location>
</feature>
<dbReference type="InterPro" id="IPR040990">
    <property type="entry name" value="DUF5600"/>
</dbReference>